<accession>A0A3M8TTJ6</accession>
<dbReference type="PANTHER" id="PTHR47036:SF1">
    <property type="entry name" value="COBALT-FACTOR III C(17)-METHYLTRANSFERASE-RELATED"/>
    <property type="match status" value="1"/>
</dbReference>
<dbReference type="EMBL" id="RIBZ01000737">
    <property type="protein sequence ID" value="RNF95496.1"/>
    <property type="molecule type" value="Genomic_DNA"/>
</dbReference>
<dbReference type="Proteomes" id="UP000275401">
    <property type="component" value="Unassembled WGS sequence"/>
</dbReference>
<feature type="region of interest" description="Disordered" evidence="1">
    <location>
        <begin position="117"/>
        <end position="173"/>
    </location>
</feature>
<dbReference type="InterPro" id="IPR002750">
    <property type="entry name" value="CobE/GbiG_C"/>
</dbReference>
<sequence>MRPPQQPDLVVGVGARRGVSVDEVTGLVAAALAGAGLSPGGVAELATVEAKAGEPGLLAAAERLGVPLRGYGAETLAAVDVPNPSMAALTAVGTPGVAEAAALLAAGPGGELLVAKRVSEPGGGRPSRATCAIARRGPRDGHPQDGPPQNGRSRSGHSEIGRRPAVACPDGAQ</sequence>
<reference evidence="3 4" key="1">
    <citation type="submission" date="2018-11" db="EMBL/GenBank/DDBJ databases">
        <title>The Potential of Streptomyces as Biocontrol Agents against the Tomato grey mould, Botrytis cinerea (Gray mold) Frontiers in Microbiology.</title>
        <authorList>
            <person name="Li D."/>
        </authorList>
    </citation>
    <scope>NUCLEOTIDE SEQUENCE [LARGE SCALE GENOMIC DNA]</scope>
    <source>
        <strain evidence="3 4">NEAU-LD23</strain>
    </source>
</reference>
<evidence type="ECO:0000313" key="3">
    <source>
        <dbReference type="EMBL" id="RNF95496.1"/>
    </source>
</evidence>
<gene>
    <name evidence="3" type="ORF">EEJ42_37550</name>
</gene>
<dbReference type="InterPro" id="IPR036518">
    <property type="entry name" value="CobE/GbiG_C_sf"/>
</dbReference>
<evidence type="ECO:0000259" key="2">
    <source>
        <dbReference type="Pfam" id="PF01890"/>
    </source>
</evidence>
<protein>
    <submittedName>
        <fullName evidence="3">Cobalamin biosynthesis protein CbiG</fullName>
    </submittedName>
</protein>
<name>A0A3M8TTJ6_9ACTN</name>
<dbReference type="SUPFAM" id="SSF159664">
    <property type="entry name" value="CobE/GbiG C-terminal domain-like"/>
    <property type="match status" value="1"/>
</dbReference>
<dbReference type="PANTHER" id="PTHR47036">
    <property type="entry name" value="COBALT-FACTOR III C(17)-METHYLTRANSFERASE-RELATED"/>
    <property type="match status" value="1"/>
</dbReference>
<proteinExistence type="predicted"/>
<dbReference type="InterPro" id="IPR051810">
    <property type="entry name" value="Precorrin_MeTrfase"/>
</dbReference>
<evidence type="ECO:0000256" key="1">
    <source>
        <dbReference type="SAM" id="MobiDB-lite"/>
    </source>
</evidence>
<dbReference type="Gene3D" id="3.30.420.180">
    <property type="entry name" value="CobE/GbiG C-terminal domain"/>
    <property type="match status" value="1"/>
</dbReference>
<organism evidence="3 4">
    <name type="scientific">Streptomyces botrytidirepellens</name>
    <dbReference type="NCBI Taxonomy" id="2486417"/>
    <lineage>
        <taxon>Bacteria</taxon>
        <taxon>Bacillati</taxon>
        <taxon>Actinomycetota</taxon>
        <taxon>Actinomycetes</taxon>
        <taxon>Kitasatosporales</taxon>
        <taxon>Streptomycetaceae</taxon>
        <taxon>Streptomyces</taxon>
    </lineage>
</organism>
<dbReference type="Pfam" id="PF01890">
    <property type="entry name" value="CbiG_C"/>
    <property type="match status" value="1"/>
</dbReference>
<feature type="domain" description="CobE/GbiG C-terminal" evidence="2">
    <location>
        <begin position="9"/>
        <end position="134"/>
    </location>
</feature>
<comment type="caution">
    <text evidence="3">The sequence shown here is derived from an EMBL/GenBank/DDBJ whole genome shotgun (WGS) entry which is preliminary data.</text>
</comment>
<dbReference type="AlphaFoldDB" id="A0A3M8TTJ6"/>
<keyword evidence="4" id="KW-1185">Reference proteome</keyword>
<dbReference type="RefSeq" id="WP_123106660.1">
    <property type="nucleotide sequence ID" value="NZ_RIBZ01000737.1"/>
</dbReference>
<evidence type="ECO:0000313" key="4">
    <source>
        <dbReference type="Proteomes" id="UP000275401"/>
    </source>
</evidence>
<dbReference type="GO" id="GO:0009236">
    <property type="term" value="P:cobalamin biosynthetic process"/>
    <property type="evidence" value="ECO:0007669"/>
    <property type="project" value="InterPro"/>
</dbReference>